<protein>
    <submittedName>
        <fullName evidence="2">Uncharacterized protein</fullName>
    </submittedName>
</protein>
<dbReference type="Proteomes" id="UP001212997">
    <property type="component" value="Unassembled WGS sequence"/>
</dbReference>
<name>A0AAD5VCF2_9APHY</name>
<dbReference type="SUPFAM" id="SSF48371">
    <property type="entry name" value="ARM repeat"/>
    <property type="match status" value="1"/>
</dbReference>
<gene>
    <name evidence="2" type="ORF">NLI96_g3305</name>
</gene>
<accession>A0AAD5VCF2</accession>
<evidence type="ECO:0000313" key="3">
    <source>
        <dbReference type="Proteomes" id="UP001212997"/>
    </source>
</evidence>
<dbReference type="Gene3D" id="1.25.10.10">
    <property type="entry name" value="Leucine-rich Repeat Variant"/>
    <property type="match status" value="1"/>
</dbReference>
<proteinExistence type="predicted"/>
<dbReference type="InterPro" id="IPR011989">
    <property type="entry name" value="ARM-like"/>
</dbReference>
<organism evidence="2 3">
    <name type="scientific">Meripilus lineatus</name>
    <dbReference type="NCBI Taxonomy" id="2056292"/>
    <lineage>
        <taxon>Eukaryota</taxon>
        <taxon>Fungi</taxon>
        <taxon>Dikarya</taxon>
        <taxon>Basidiomycota</taxon>
        <taxon>Agaricomycotina</taxon>
        <taxon>Agaricomycetes</taxon>
        <taxon>Polyporales</taxon>
        <taxon>Meripilaceae</taxon>
        <taxon>Meripilus</taxon>
    </lineage>
</organism>
<feature type="compositionally biased region" description="Basic residues" evidence="1">
    <location>
        <begin position="1"/>
        <end position="13"/>
    </location>
</feature>
<evidence type="ECO:0000256" key="1">
    <source>
        <dbReference type="SAM" id="MobiDB-lite"/>
    </source>
</evidence>
<dbReference type="AlphaFoldDB" id="A0AAD5VCF2"/>
<dbReference type="InterPro" id="IPR016024">
    <property type="entry name" value="ARM-type_fold"/>
</dbReference>
<keyword evidence="3" id="KW-1185">Reference proteome</keyword>
<evidence type="ECO:0000313" key="2">
    <source>
        <dbReference type="EMBL" id="KAJ3487760.1"/>
    </source>
</evidence>
<reference evidence="2" key="1">
    <citation type="submission" date="2022-07" db="EMBL/GenBank/DDBJ databases">
        <title>Genome Sequence of Physisporinus lineatus.</title>
        <authorList>
            <person name="Buettner E."/>
        </authorList>
    </citation>
    <scope>NUCLEOTIDE SEQUENCE</scope>
    <source>
        <strain evidence="2">VT162</strain>
    </source>
</reference>
<dbReference type="EMBL" id="JANAWD010000083">
    <property type="protein sequence ID" value="KAJ3487760.1"/>
    <property type="molecule type" value="Genomic_DNA"/>
</dbReference>
<sequence>MPGPGKKKQKQKPKPSTSKVSNSAARNAPATFAHEIDNLEGWNVIVAMLCKEFNLPDMNSRSGLKKVHANFPEIYKRLNSAYISNSDNEKITCGIVGIWAKMCVDSILRDKLLKEGIVARILPLLNSRTTRYVGLEALSTVTHHGGVDARKLIAKEATPALIRLMQELPDDIKANDLAIATISHAVGAVINEQHVTKSALRSLDIPSILRLLLANMRKPDAPFHLLTHGHDFLTSATLHCHQEIKAIPPIVSLIVSALRSNDLSTRCGAMASLVRLNNPDSEEDHRHFDPQAFIGVVSRGIPLRLSELCMDYGPTKCEMTLTLSCTRDFQAAMMRCAQDHDLYALGRVIGELITRTEFSVTEGGFQVKNEKTGALELADCGLPFKMWHDSLPHCAKALRRNGSRSDLDMADIIDLKYLVIRSRIPEAIELAKKAIERNPHVAYFYYIIGLGADRNQALRSVKKGLKAKYTTPFVRLYSLWRAVEHAGDLGLTMLASASTGDAEYVQGVAFLMSALDDAKAFVSEAPPDARHLHTVLNWYIILSVAISGPDLSLDFRKQRAYIHIFQGALKKLEDARQFADLLKHPFRKTTMRLTREMIMRLYVSASKEFAPHIARLDDLFSRGDDGSEDRAASKAEDTLAAWLDNLHLEEEDDDEDHSHVNHKREKISPGSVELYRCSWCRNPSAVLRKCGGCSKTRYSWFACAVVVLAHEPRIVIGTVIRAAKSLIGRSIKRIARHKAMRLPLEQVYSSWSLTIVAWFASLFLLDCSGFKQL</sequence>
<comment type="caution">
    <text evidence="2">The sequence shown here is derived from an EMBL/GenBank/DDBJ whole genome shotgun (WGS) entry which is preliminary data.</text>
</comment>
<feature type="region of interest" description="Disordered" evidence="1">
    <location>
        <begin position="1"/>
        <end position="26"/>
    </location>
</feature>
<feature type="compositionally biased region" description="Polar residues" evidence="1">
    <location>
        <begin position="16"/>
        <end position="25"/>
    </location>
</feature>